<keyword evidence="3" id="KW-1185">Reference proteome</keyword>
<proteinExistence type="predicted"/>
<dbReference type="AlphaFoldDB" id="A0AA39F2D0"/>
<reference evidence="2" key="2">
    <citation type="submission" date="2023-03" db="EMBL/GenBank/DDBJ databases">
        <authorList>
            <person name="Inwood S.N."/>
            <person name="Skelly J.G."/>
            <person name="Guhlin J."/>
            <person name="Harrop T.W.R."/>
            <person name="Goldson S.G."/>
            <person name="Dearden P.K."/>
        </authorList>
    </citation>
    <scope>NUCLEOTIDE SEQUENCE</scope>
    <source>
        <strain evidence="2">Lincoln</strain>
        <tissue evidence="2">Whole body</tissue>
    </source>
</reference>
<gene>
    <name evidence="2" type="ORF">PV327_010100</name>
</gene>
<evidence type="ECO:0000313" key="2">
    <source>
        <dbReference type="EMBL" id="KAK0161647.1"/>
    </source>
</evidence>
<accession>A0AA39F2D0</accession>
<organism evidence="2 3">
    <name type="scientific">Microctonus hyperodae</name>
    <name type="common">Parasitoid wasp</name>
    <dbReference type="NCBI Taxonomy" id="165561"/>
    <lineage>
        <taxon>Eukaryota</taxon>
        <taxon>Metazoa</taxon>
        <taxon>Ecdysozoa</taxon>
        <taxon>Arthropoda</taxon>
        <taxon>Hexapoda</taxon>
        <taxon>Insecta</taxon>
        <taxon>Pterygota</taxon>
        <taxon>Neoptera</taxon>
        <taxon>Endopterygota</taxon>
        <taxon>Hymenoptera</taxon>
        <taxon>Apocrita</taxon>
        <taxon>Ichneumonoidea</taxon>
        <taxon>Braconidae</taxon>
        <taxon>Euphorinae</taxon>
        <taxon>Microctonus</taxon>
    </lineage>
</organism>
<evidence type="ECO:0000256" key="1">
    <source>
        <dbReference type="SAM" id="MobiDB-lite"/>
    </source>
</evidence>
<feature type="region of interest" description="Disordered" evidence="1">
    <location>
        <begin position="76"/>
        <end position="95"/>
    </location>
</feature>
<protein>
    <submittedName>
        <fullName evidence="2">Uncharacterized protein</fullName>
    </submittedName>
</protein>
<dbReference type="Proteomes" id="UP001168972">
    <property type="component" value="Unassembled WGS sequence"/>
</dbReference>
<dbReference type="EMBL" id="JAQQBR010001835">
    <property type="protein sequence ID" value="KAK0161647.1"/>
    <property type="molecule type" value="Genomic_DNA"/>
</dbReference>
<evidence type="ECO:0000313" key="3">
    <source>
        <dbReference type="Proteomes" id="UP001168972"/>
    </source>
</evidence>
<comment type="caution">
    <text evidence="2">The sequence shown here is derived from an EMBL/GenBank/DDBJ whole genome shotgun (WGS) entry which is preliminary data.</text>
</comment>
<reference evidence="2" key="1">
    <citation type="journal article" date="2023" name="bioRxiv">
        <title>Scaffold-level genome assemblies of two parasitoid biocontrol wasps reveal the parthenogenesis mechanism and an associated novel virus.</title>
        <authorList>
            <person name="Inwood S."/>
            <person name="Skelly J."/>
            <person name="Guhlin J."/>
            <person name="Harrop T."/>
            <person name="Goldson S."/>
            <person name="Dearden P."/>
        </authorList>
    </citation>
    <scope>NUCLEOTIDE SEQUENCE</scope>
    <source>
        <strain evidence="2">Lincoln</strain>
        <tissue evidence="2">Whole body</tissue>
    </source>
</reference>
<sequence length="95" mass="10845">MPKFYDRCCNPLNLEKHSVKKSLRQLSKNLVVCYNLSTGDHICSMCHKKLVNPMNNTNSTHDYSDKSSNTEILESFGNEQDDNSELIDVGDSQYL</sequence>
<name>A0AA39F2D0_MICHY</name>